<evidence type="ECO:0008006" key="4">
    <source>
        <dbReference type="Google" id="ProtNLM"/>
    </source>
</evidence>
<gene>
    <name evidence="3" type="ORF">FUG_LOCUS104001</name>
    <name evidence="2" type="ORF">MDCFG202_LOCUS409414</name>
</gene>
<protein>
    <recommendedName>
        <fullName evidence="4">DNase1 protein</fullName>
    </recommendedName>
</protein>
<evidence type="ECO:0000313" key="2">
    <source>
        <dbReference type="EMBL" id="CAG1996707.1"/>
    </source>
</evidence>
<dbReference type="EMBL" id="CAAKMV010000077">
    <property type="protein sequence ID" value="VIO53972.1"/>
    <property type="molecule type" value="Genomic_DNA"/>
</dbReference>
<name>A0A4E9DPG1_GIBZA</name>
<reference evidence="3" key="1">
    <citation type="submission" date="2019-04" db="EMBL/GenBank/DDBJ databases">
        <authorList>
            <person name="Melise S."/>
            <person name="Noan J."/>
            <person name="Okalmin O."/>
        </authorList>
    </citation>
    <scope>NUCLEOTIDE SEQUENCE</scope>
    <source>
        <strain evidence="3">FN9</strain>
    </source>
</reference>
<reference evidence="2" key="2">
    <citation type="submission" date="2021-03" db="EMBL/GenBank/DDBJ databases">
        <authorList>
            <person name="Alouane T."/>
            <person name="Langin T."/>
            <person name="Bonhomme L."/>
        </authorList>
    </citation>
    <scope>NUCLEOTIDE SEQUENCE</scope>
    <source>
        <strain evidence="2">MDC_Fg202</strain>
    </source>
</reference>
<proteinExistence type="predicted"/>
<sequence length="262" mass="28538">MKFATAFIGLVASATYAAAATVTFKTLDDKERTIIFTPDPGFSGPESVTVGGGKDVTVTFPDKYIGNFYAVQKGQEDKPGMLGEVTFGGWNGKTYFDVSAIVDPNDKDNVKQMWPASSNTPMSGCETFPCDNCYWLPDDIQTKVTEEVDLITTLGSGLSALLPLPKRPFLFTSSLTLFTFSRRGNMLPVERLVWREEVTKEKPHASLKQTPTSLYSLPTSCLLGVAPTVESKYEVPFVGADKGEDTSDTTHRGLMSCLQVQG</sequence>
<keyword evidence="1" id="KW-0732">Signal</keyword>
<feature type="signal peptide" evidence="1">
    <location>
        <begin position="1"/>
        <end position="19"/>
    </location>
</feature>
<dbReference type="Proteomes" id="UP000746612">
    <property type="component" value="Unassembled WGS sequence"/>
</dbReference>
<feature type="chain" id="PRO_5041166751" description="DNase1 protein" evidence="1">
    <location>
        <begin position="20"/>
        <end position="262"/>
    </location>
</feature>
<organism evidence="3">
    <name type="scientific">Gibberella zeae</name>
    <name type="common">Wheat head blight fungus</name>
    <name type="synonym">Fusarium graminearum</name>
    <dbReference type="NCBI Taxonomy" id="5518"/>
    <lineage>
        <taxon>Eukaryota</taxon>
        <taxon>Fungi</taxon>
        <taxon>Dikarya</taxon>
        <taxon>Ascomycota</taxon>
        <taxon>Pezizomycotina</taxon>
        <taxon>Sordariomycetes</taxon>
        <taxon>Hypocreomycetidae</taxon>
        <taxon>Hypocreales</taxon>
        <taxon>Nectriaceae</taxon>
        <taxon>Fusarium</taxon>
    </lineage>
</organism>
<accession>A0A4E9DPG1</accession>
<evidence type="ECO:0000256" key="1">
    <source>
        <dbReference type="SAM" id="SignalP"/>
    </source>
</evidence>
<dbReference type="AlphaFoldDB" id="A0A4E9DPG1"/>
<evidence type="ECO:0000313" key="3">
    <source>
        <dbReference type="EMBL" id="VIO53972.1"/>
    </source>
</evidence>
<dbReference type="EMBL" id="CAJPIJ010000159">
    <property type="protein sequence ID" value="CAG1996707.1"/>
    <property type="molecule type" value="Genomic_DNA"/>
</dbReference>